<dbReference type="Gene3D" id="3.40.50.2000">
    <property type="entry name" value="Glycogen Phosphorylase B"/>
    <property type="match status" value="2"/>
</dbReference>
<dbReference type="InterPro" id="IPR011910">
    <property type="entry name" value="RfaF"/>
</dbReference>
<dbReference type="NCBIfam" id="TIGR02195">
    <property type="entry name" value="heptsyl_trn_II"/>
    <property type="match status" value="1"/>
</dbReference>
<protein>
    <recommendedName>
        <fullName evidence="4">lipopolysaccharide heptosyltransferase II</fullName>
        <ecNumber evidence="4">2.4.99.24</ecNumber>
    </recommendedName>
</protein>
<dbReference type="Pfam" id="PF01075">
    <property type="entry name" value="Glyco_transf_9"/>
    <property type="match status" value="1"/>
</dbReference>
<gene>
    <name evidence="6" type="primary">waaF</name>
    <name evidence="6" type="ORF">EYC87_10680</name>
</gene>
<dbReference type="CDD" id="cd03789">
    <property type="entry name" value="GT9_LPS_heptosyltransferase"/>
    <property type="match status" value="1"/>
</dbReference>
<keyword evidence="1" id="KW-0328">Glycosyltransferase</keyword>
<evidence type="ECO:0000256" key="5">
    <source>
        <dbReference type="ARBA" id="ARBA00047503"/>
    </source>
</evidence>
<keyword evidence="7" id="KW-1185">Reference proteome</keyword>
<proteinExistence type="inferred from homology"/>
<dbReference type="InterPro" id="IPR051199">
    <property type="entry name" value="LPS_LOS_Heptosyltrfase"/>
</dbReference>
<evidence type="ECO:0000256" key="2">
    <source>
        <dbReference type="ARBA" id="ARBA00022679"/>
    </source>
</evidence>
<keyword evidence="2" id="KW-0808">Transferase</keyword>
<dbReference type="PANTHER" id="PTHR30160">
    <property type="entry name" value="TETRAACYLDISACCHARIDE 4'-KINASE-RELATED"/>
    <property type="match status" value="1"/>
</dbReference>
<comment type="caution">
    <text evidence="6">The sequence shown here is derived from an EMBL/GenBank/DDBJ whole genome shotgun (WGS) entry which is preliminary data.</text>
</comment>
<comment type="similarity">
    <text evidence="3">Belongs to the glycosyltransferase 9 family.</text>
</comment>
<evidence type="ECO:0000256" key="3">
    <source>
        <dbReference type="ARBA" id="ARBA00043995"/>
    </source>
</evidence>
<comment type="catalytic activity">
    <reaction evidence="5">
        <text>an L-alpha-D-Hep-(1-&gt;5)-[alpha-Kdo-(2-&gt;4)]-alpha-Kdo-(2-&gt;6)-lipid A + ADP-L-glycero-beta-D-manno-heptose = an L-alpha-D-Hep-(1-&gt;3)-L-alpha-D-Hep-(1-&gt;5)-[alpha-Kdo-(2-&gt;4)]-alpha-Kdo-(2-&gt;6)-lipid A + ADP + H(+)</text>
        <dbReference type="Rhea" id="RHEA:74071"/>
        <dbReference type="ChEBI" id="CHEBI:15378"/>
        <dbReference type="ChEBI" id="CHEBI:61506"/>
        <dbReference type="ChEBI" id="CHEBI:193068"/>
        <dbReference type="ChEBI" id="CHEBI:193069"/>
        <dbReference type="ChEBI" id="CHEBI:456216"/>
        <dbReference type="EC" id="2.4.99.24"/>
    </reaction>
</comment>
<evidence type="ECO:0000313" key="7">
    <source>
        <dbReference type="Proteomes" id="UP001143307"/>
    </source>
</evidence>
<dbReference type="SUPFAM" id="SSF53756">
    <property type="entry name" value="UDP-Glycosyltransferase/glycogen phosphorylase"/>
    <property type="match status" value="1"/>
</dbReference>
<dbReference type="EC" id="2.4.99.24" evidence="4"/>
<organism evidence="6 7">
    <name type="scientific">Candidatus Seongchinamella marina</name>
    <dbReference type="NCBI Taxonomy" id="2518990"/>
    <lineage>
        <taxon>Bacteria</taxon>
        <taxon>Pseudomonadati</taxon>
        <taxon>Pseudomonadota</taxon>
        <taxon>Gammaproteobacteria</taxon>
        <taxon>Cellvibrionales</taxon>
        <taxon>Halieaceae</taxon>
        <taxon>Seongchinamella</taxon>
    </lineage>
</organism>
<evidence type="ECO:0000313" key="6">
    <source>
        <dbReference type="EMBL" id="MCX2974046.1"/>
    </source>
</evidence>
<name>A0ABT3SVM3_9GAMM</name>
<dbReference type="PANTHER" id="PTHR30160:SF7">
    <property type="entry name" value="ADP-HEPTOSE--LPS HEPTOSYLTRANSFERASE 2"/>
    <property type="match status" value="1"/>
</dbReference>
<dbReference type="InterPro" id="IPR002201">
    <property type="entry name" value="Glyco_trans_9"/>
</dbReference>
<dbReference type="Proteomes" id="UP001143307">
    <property type="component" value="Unassembled WGS sequence"/>
</dbReference>
<accession>A0ABT3SVM3</accession>
<dbReference type="EMBL" id="SHNP01000003">
    <property type="protein sequence ID" value="MCX2974046.1"/>
    <property type="molecule type" value="Genomic_DNA"/>
</dbReference>
<reference evidence="6" key="1">
    <citation type="submission" date="2019-02" db="EMBL/GenBank/DDBJ databases">
        <authorList>
            <person name="Li S.-H."/>
        </authorList>
    </citation>
    <scope>NUCLEOTIDE SEQUENCE</scope>
    <source>
        <strain evidence="6">IMCC8485</strain>
    </source>
</reference>
<sequence>MALEYILPGTVTQESPAVMHTLEFKEEPGRVLLVLPTWVGDVVMATPFVRALFMRFPDAEITLLMNHHLYPLLEGSPWVQHCEFWAPRKKTAEAKQQQRELLIRLKARRFDLAVMLPNSLRSAWLCFRAGAKRRVGFSRDGRGLLLTDKVEVPNRVAGGYQPLPLCDYFAVLGDALGMEHPGDRLALFLTDQANEAVESRLLKDGVLPEQPLVVLCPGANFGASKCWDPKRFAAVADRLVNLHNAAIAISPGPGEEPLAEAIRDNMDAPSFLLTQPCLTLGELKSLIVRADLLLGNDTGPRHFGRALDTPRVTVFGPTEQRWTETSHGDETIVNVDVPCGPCHKKVCPLDEQVCMTQVTVEMVTEACEEQLSSSC</sequence>
<evidence type="ECO:0000256" key="4">
    <source>
        <dbReference type="ARBA" id="ARBA00044042"/>
    </source>
</evidence>
<evidence type="ECO:0000256" key="1">
    <source>
        <dbReference type="ARBA" id="ARBA00022676"/>
    </source>
</evidence>